<evidence type="ECO:0000313" key="1">
    <source>
        <dbReference type="EMBL" id="KAF4616753.1"/>
    </source>
</evidence>
<evidence type="ECO:0000313" key="2">
    <source>
        <dbReference type="Proteomes" id="UP000521872"/>
    </source>
</evidence>
<dbReference type="Proteomes" id="UP000521872">
    <property type="component" value="Unassembled WGS sequence"/>
</dbReference>
<reference evidence="1 2" key="1">
    <citation type="submission" date="2019-12" db="EMBL/GenBank/DDBJ databases">
        <authorList>
            <person name="Floudas D."/>
            <person name="Bentzer J."/>
            <person name="Ahren D."/>
            <person name="Johansson T."/>
            <person name="Persson P."/>
            <person name="Tunlid A."/>
        </authorList>
    </citation>
    <scope>NUCLEOTIDE SEQUENCE [LARGE SCALE GENOMIC DNA]</scope>
    <source>
        <strain evidence="1 2">CBS 102.39</strain>
    </source>
</reference>
<organism evidence="1 2">
    <name type="scientific">Agrocybe pediades</name>
    <dbReference type="NCBI Taxonomy" id="84607"/>
    <lineage>
        <taxon>Eukaryota</taxon>
        <taxon>Fungi</taxon>
        <taxon>Dikarya</taxon>
        <taxon>Basidiomycota</taxon>
        <taxon>Agaricomycotina</taxon>
        <taxon>Agaricomycetes</taxon>
        <taxon>Agaricomycetidae</taxon>
        <taxon>Agaricales</taxon>
        <taxon>Agaricineae</taxon>
        <taxon>Strophariaceae</taxon>
        <taxon>Agrocybe</taxon>
    </lineage>
</organism>
<name>A0A8H4VNR8_9AGAR</name>
<dbReference type="AlphaFoldDB" id="A0A8H4VNR8"/>
<keyword evidence="2" id="KW-1185">Reference proteome</keyword>
<dbReference type="SUPFAM" id="SSF56112">
    <property type="entry name" value="Protein kinase-like (PK-like)"/>
    <property type="match status" value="1"/>
</dbReference>
<gene>
    <name evidence="1" type="ORF">D9613_008271</name>
</gene>
<protein>
    <submittedName>
        <fullName evidence="1">Uncharacterized protein</fullName>
    </submittedName>
</protein>
<accession>A0A8H4VNR8</accession>
<dbReference type="InterPro" id="IPR011009">
    <property type="entry name" value="Kinase-like_dom_sf"/>
</dbReference>
<sequence>MNPSASSFILVASREFISMKSTQDHTQLFARIHIHGLTSENGESKPITLERYISFPPPVRSHHRPDLMVTDIDLSPRSLDPVFDLTARARFDGPRTEGQNVRPNPGNSIGYGRAGLVFPLEVLSISPSDDPRCADLIAQLPPLCIKVATPGYARSLAREAWFYEYIDAKGLTGVITPRCYGVFHAALGTSTFNTDLEVDIPNYDYYSVAKEPIWDYLPHHYTAPLWEEYFDNGTKTLGLAPEFVDDRKGSYESSPWRLFRQSPKVTTLTVLVMDLLGESMTVKDFDEDWDVIEDMYEDLAPVFILHHDDRFPNLLRVPPHAQRQCKTHGCAHKWNFIDWENASLQCDTKNTRRIQRLQILNIRRYGVSLGGVRRPLRHL</sequence>
<dbReference type="EMBL" id="JAACJL010000031">
    <property type="protein sequence ID" value="KAF4616753.1"/>
    <property type="molecule type" value="Genomic_DNA"/>
</dbReference>
<comment type="caution">
    <text evidence="1">The sequence shown here is derived from an EMBL/GenBank/DDBJ whole genome shotgun (WGS) entry which is preliminary data.</text>
</comment>
<proteinExistence type="predicted"/>